<dbReference type="SUPFAM" id="SSF53067">
    <property type="entry name" value="Actin-like ATPase domain"/>
    <property type="match status" value="1"/>
</dbReference>
<dbReference type="GO" id="GO:0009276">
    <property type="term" value="C:Gram-negative-bacterium-type cell wall"/>
    <property type="evidence" value="ECO:0007669"/>
    <property type="project" value="InterPro"/>
</dbReference>
<keyword evidence="2" id="KW-1185">Reference proteome</keyword>
<gene>
    <name evidence="1" type="ORF">EOD43_08350</name>
</gene>
<proteinExistence type="predicted"/>
<evidence type="ECO:0000313" key="2">
    <source>
        <dbReference type="Proteomes" id="UP000282971"/>
    </source>
</evidence>
<comment type="caution">
    <text evidence="1">The sequence shown here is derived from an EMBL/GenBank/DDBJ whole genome shotgun (WGS) entry which is preliminary data.</text>
</comment>
<accession>A0A437M803</accession>
<dbReference type="RefSeq" id="WP_127742898.1">
    <property type="nucleotide sequence ID" value="NZ_SACN01000001.1"/>
</dbReference>
<organism evidence="1 2">
    <name type="scientific">Sphingomonas crocodyli</name>
    <dbReference type="NCBI Taxonomy" id="1979270"/>
    <lineage>
        <taxon>Bacteria</taxon>
        <taxon>Pseudomonadati</taxon>
        <taxon>Pseudomonadota</taxon>
        <taxon>Alphaproteobacteria</taxon>
        <taxon>Sphingomonadales</taxon>
        <taxon>Sphingomonadaceae</taxon>
        <taxon>Sphingomonas</taxon>
    </lineage>
</organism>
<dbReference type="GO" id="GO:0015628">
    <property type="term" value="P:protein secretion by the type II secretion system"/>
    <property type="evidence" value="ECO:0007669"/>
    <property type="project" value="InterPro"/>
</dbReference>
<name>A0A437M803_9SPHN</name>
<dbReference type="InterPro" id="IPR043129">
    <property type="entry name" value="ATPase_NBD"/>
</dbReference>
<dbReference type="AlphaFoldDB" id="A0A437M803"/>
<dbReference type="InterPro" id="IPR007812">
    <property type="entry name" value="T2SS_protein-GspL"/>
</dbReference>
<dbReference type="EMBL" id="SACN01000001">
    <property type="protein sequence ID" value="RVT93858.1"/>
    <property type="molecule type" value="Genomic_DNA"/>
</dbReference>
<dbReference type="GO" id="GO:0015627">
    <property type="term" value="C:type II protein secretion system complex"/>
    <property type="evidence" value="ECO:0007669"/>
    <property type="project" value="InterPro"/>
</dbReference>
<dbReference type="Proteomes" id="UP000282971">
    <property type="component" value="Unassembled WGS sequence"/>
</dbReference>
<dbReference type="OrthoDB" id="7432052at2"/>
<reference evidence="1 2" key="1">
    <citation type="submission" date="2019-01" db="EMBL/GenBank/DDBJ databases">
        <authorList>
            <person name="Chen W.-M."/>
        </authorList>
    </citation>
    <scope>NUCLEOTIDE SEQUENCE [LARGE SCALE GENOMIC DNA]</scope>
    <source>
        <strain evidence="1 2">CCP-7</strain>
    </source>
</reference>
<sequence length="364" mass="39075">MTVTRALLLFARADVGAIEGWFRVEDGRVIARDMALDHLPSLEPDERLILILQGDEVAIRWIELPALTYAQAAAAARLAIADHSIGAPDSLHVAIGDVHGGRRMVATIDADLLRQWIGWAQAIGIDPDHVVPLPLLLAYGEGAPRLWDRPGLSVVRGHDHAFAVEPDLAPTILGTIAPEPMDDARFEAELPAALAVLPLDLRQGRFARRRVWRVDDAWKRRMRRLAIAAAILIVAVPIARVGRIGIDGWLMDQEASRIARLALGRESLPEGAQTAMSLRAEGLRGPGMGFPNGAALLFDAVKLTPNVELTDLDFSAEGVLTASVTGASAADVSALVGRLSQSGLAIETLPGGDANRSTLRIRRA</sequence>
<dbReference type="Gene3D" id="3.30.420.380">
    <property type="match status" value="1"/>
</dbReference>
<dbReference type="NCBIfam" id="TIGR01709">
    <property type="entry name" value="typeII_sec_gspL"/>
    <property type="match status" value="1"/>
</dbReference>
<evidence type="ECO:0000313" key="1">
    <source>
        <dbReference type="EMBL" id="RVT93858.1"/>
    </source>
</evidence>
<protein>
    <submittedName>
        <fullName evidence="1">Uncharacterized protein</fullName>
    </submittedName>
</protein>